<feature type="domain" description="Anaphase-promoting complex subunit 4-like WD40" evidence="2">
    <location>
        <begin position="759"/>
        <end position="813"/>
    </location>
</feature>
<dbReference type="InterPro" id="IPR024977">
    <property type="entry name" value="Apc4-like_WD40_dom"/>
</dbReference>
<evidence type="ECO:0000259" key="4">
    <source>
        <dbReference type="Pfam" id="PF24883"/>
    </source>
</evidence>
<reference evidence="5 6" key="1">
    <citation type="submission" date="2024-02" db="EMBL/GenBank/DDBJ databases">
        <title>De novo assembly and annotation of 12 fungi associated with fruit tree decline syndrome in Ontario, Canada.</title>
        <authorList>
            <person name="Sulman M."/>
            <person name="Ellouze W."/>
            <person name="Ilyukhin E."/>
        </authorList>
    </citation>
    <scope>NUCLEOTIDE SEQUENCE [LARGE SCALE GENOMIC DNA]</scope>
    <source>
        <strain evidence="5 6">M169</strain>
    </source>
</reference>
<keyword evidence="1" id="KW-0677">Repeat</keyword>
<evidence type="ECO:0000313" key="6">
    <source>
        <dbReference type="Proteomes" id="UP001430848"/>
    </source>
</evidence>
<dbReference type="InterPro" id="IPR056884">
    <property type="entry name" value="NPHP3-like_N"/>
</dbReference>
<organism evidence="5 6">
    <name type="scientific">Diaporthe eres</name>
    <name type="common">Phomopsis oblonga</name>
    <dbReference type="NCBI Taxonomy" id="83184"/>
    <lineage>
        <taxon>Eukaryota</taxon>
        <taxon>Fungi</taxon>
        <taxon>Dikarya</taxon>
        <taxon>Ascomycota</taxon>
        <taxon>Pezizomycotina</taxon>
        <taxon>Sordariomycetes</taxon>
        <taxon>Sordariomycetidae</taxon>
        <taxon>Diaporthales</taxon>
        <taxon>Diaporthaceae</taxon>
        <taxon>Diaporthe</taxon>
        <taxon>Diaporthe eres species complex</taxon>
    </lineage>
</organism>
<dbReference type="InterPro" id="IPR015943">
    <property type="entry name" value="WD40/YVTN_repeat-like_dom_sf"/>
</dbReference>
<dbReference type="Gene3D" id="2.130.10.10">
    <property type="entry name" value="YVTN repeat-like/Quinoprotein amine dehydrogenase"/>
    <property type="match status" value="2"/>
</dbReference>
<dbReference type="Proteomes" id="UP001430848">
    <property type="component" value="Unassembled WGS sequence"/>
</dbReference>
<sequence length="977" mass="110264">MGGLVIKKMFLLAKQDPTASNIAARIHTLFFLATPHRGSNLANTLNNLLRLAVGHGSKSYVDNLDTFVASISLIETTCLAPRYHKRNDDIERLTAYLGLKERPEVDVTNIIEHQSQGSCSWLTEKDTFQQWLADENDSSRFYWLSGEPATGKSTLAAHVVNYLELCNKDCSYFFFKHLHTGKSTVAEMLRSLALQMARTNTIVRERLLEMYDSGVTLDNKDERAIWKTIFATRILRIVFQQPQYWVIDGLDESSNPTALFPLVARVEKHIPLHVFVTSRPSLLFERAFSRENIPKIAETIPLDATMSDIRLYLDEHASYFLAESEDERQGLVQTILEMSNGNFLWTDLVVKRIENAVSQEQVHNILNSVPKEMDELYREISTSIMASPDTGFIAKAILRWALCSLRPLFVNELREALRLDIGENLNQLDKTAGTICGNLVYVDGDSRVQATHQTVRDFFFGRSKGDFDHAMSREREHYRIAEICLSYLGGGDMKPPRFRRANSHNQKKEPKRSSFSAYAIAYFSDHIARSTSTSSTLLASLNDFLMSNSMAWIEAVAKTTDLTPLTQTAKNIKAYMERRAKYESPLGTEVHNVLTWANDLVYLVAQFGKTLVASPPAIYHLIPAVCPKKSILFRAFKGHPRGLQVVGLEQDDWDERLGCIVIPDSQILQQFWSFTARDEPLSLSFSEDEKRLYTATRANYALVIDVETGKRVEKFGFGDWDETERQNHKYQKPPMHADFMMGLGRLTHVFDPEIQKTQATAQTDASVLAASPDGTVLAIGSGNGFIKLYDFETMKLLHQTFLNHRAIRAITFNSCGRRFFEIRSNCCNIWEPSALVRRIDNTSDDSSVDISDRVSQAAQTSIAKTIDEEKTITALASHYSGDYIFCGRENGSVAVYSAKSGKLVQELLRGSKNVAVDYLDWNKCRDLLTDADRSGHVLVHRVSKNKTGIFTVEEEILSVKCAGVIDQILVKADGEKH</sequence>
<evidence type="ECO:0000259" key="2">
    <source>
        <dbReference type="Pfam" id="PF12894"/>
    </source>
</evidence>
<comment type="caution">
    <text evidence="5">The sequence shown here is derived from an EMBL/GenBank/DDBJ whole genome shotgun (WGS) entry which is preliminary data.</text>
</comment>
<evidence type="ECO:0000259" key="3">
    <source>
        <dbReference type="Pfam" id="PF22939"/>
    </source>
</evidence>
<feature type="domain" description="Nephrocystin 3-like N-terminal" evidence="4">
    <location>
        <begin position="117"/>
        <end position="279"/>
    </location>
</feature>
<dbReference type="PANTHER" id="PTHR10039">
    <property type="entry name" value="AMELOGENIN"/>
    <property type="match status" value="1"/>
</dbReference>
<dbReference type="SMART" id="SM00320">
    <property type="entry name" value="WD40"/>
    <property type="match status" value="3"/>
</dbReference>
<dbReference type="Pfam" id="PF24883">
    <property type="entry name" value="NPHP3_N"/>
    <property type="match status" value="1"/>
</dbReference>
<dbReference type="InterPro" id="IPR001680">
    <property type="entry name" value="WD40_rpt"/>
</dbReference>
<dbReference type="InterPro" id="IPR029058">
    <property type="entry name" value="AB_hydrolase_fold"/>
</dbReference>
<dbReference type="PANTHER" id="PTHR10039:SF16">
    <property type="entry name" value="GPI INOSITOL-DEACYLASE"/>
    <property type="match status" value="1"/>
</dbReference>
<dbReference type="Pfam" id="PF22939">
    <property type="entry name" value="WHD_GPIID"/>
    <property type="match status" value="1"/>
</dbReference>
<dbReference type="Gene3D" id="3.40.50.300">
    <property type="entry name" value="P-loop containing nucleotide triphosphate hydrolases"/>
    <property type="match status" value="1"/>
</dbReference>
<protein>
    <recommendedName>
        <fullName evidence="7">NACHT domain-containing protein</fullName>
    </recommendedName>
</protein>
<name>A0ABR1NR61_DIAER</name>
<dbReference type="InterPro" id="IPR011044">
    <property type="entry name" value="Quino_amine_DH_bsu"/>
</dbReference>
<dbReference type="Gene3D" id="3.40.50.1820">
    <property type="entry name" value="alpha/beta hydrolase"/>
    <property type="match status" value="1"/>
</dbReference>
<evidence type="ECO:0000313" key="5">
    <source>
        <dbReference type="EMBL" id="KAK7712129.1"/>
    </source>
</evidence>
<keyword evidence="6" id="KW-1185">Reference proteome</keyword>
<accession>A0ABR1NR61</accession>
<evidence type="ECO:0008006" key="7">
    <source>
        <dbReference type="Google" id="ProtNLM"/>
    </source>
</evidence>
<dbReference type="SUPFAM" id="SSF50969">
    <property type="entry name" value="YVTN repeat-like/Quinoprotein amine dehydrogenase"/>
    <property type="match status" value="1"/>
</dbReference>
<dbReference type="Pfam" id="PF12894">
    <property type="entry name" value="ANAPC4_WD40"/>
    <property type="match status" value="1"/>
</dbReference>
<gene>
    <name evidence="5" type="ORF">SLS63_012498</name>
</gene>
<feature type="domain" description="GPI inositol-deacylase winged helix" evidence="3">
    <location>
        <begin position="393"/>
        <end position="460"/>
    </location>
</feature>
<dbReference type="EMBL" id="JAKNSF020000139">
    <property type="protein sequence ID" value="KAK7712129.1"/>
    <property type="molecule type" value="Genomic_DNA"/>
</dbReference>
<dbReference type="SUPFAM" id="SSF52540">
    <property type="entry name" value="P-loop containing nucleoside triphosphate hydrolases"/>
    <property type="match status" value="1"/>
</dbReference>
<proteinExistence type="predicted"/>
<dbReference type="InterPro" id="IPR027417">
    <property type="entry name" value="P-loop_NTPase"/>
</dbReference>
<evidence type="ECO:0000256" key="1">
    <source>
        <dbReference type="ARBA" id="ARBA00022737"/>
    </source>
</evidence>
<dbReference type="InterPro" id="IPR054471">
    <property type="entry name" value="GPIID_WHD"/>
</dbReference>